<feature type="region of interest" description="Disordered" evidence="2">
    <location>
        <begin position="701"/>
        <end position="738"/>
    </location>
</feature>
<feature type="compositionally biased region" description="Polar residues" evidence="2">
    <location>
        <begin position="626"/>
        <end position="637"/>
    </location>
</feature>
<dbReference type="EMBL" id="JAPDFR010000004">
    <property type="protein sequence ID" value="KAK0387190.1"/>
    <property type="molecule type" value="Genomic_DNA"/>
</dbReference>
<evidence type="ECO:0000313" key="5">
    <source>
        <dbReference type="Proteomes" id="UP001175261"/>
    </source>
</evidence>
<evidence type="ECO:0000256" key="2">
    <source>
        <dbReference type="SAM" id="MobiDB-lite"/>
    </source>
</evidence>
<feature type="compositionally biased region" description="Basic and acidic residues" evidence="2">
    <location>
        <begin position="245"/>
        <end position="259"/>
    </location>
</feature>
<sequence length="1367" mass="150035">MGVWETDDEYLSGPAAVSLPTPEDTPYRTPSRTSKKSRRSITPPPPSSSPPLMPAEKNVKRASMDVATDETISVLDPRRFTPTLHANLVSEILALRRDQEEKIKHIESLETALYTTREEHGTFQENLITTAKENRSLKRQLALLEGGTSSALGELARERDEAVDSIGDIKKRLEAAQRKVRNQEEDSQRMHDLWAQDKDTWEEERRKFERKVHIAESRLKVVLEEVAAYQSAQANGMQNGQAHGHGHDSDIEESGRENDGASVRTMSMTNSIRFSLLSGPGASRANGHSLADELNFDADEDDQTDVDGRESAMSYRAAPSRHGRTLSRDSVASRMHRRNMSIESSKRPGSSRGKLFVNQSVLEALEGEDEEAKSVLPAYVPTYTDTGVQFSPPPSPKLPPAKTPSPEPPIEPLRRGKTPDSENLARGDSEIEANQRRKRVQLNKPLIIEPQAPQQMVSAGSQTVEAPLSPPKTPKSPYLPSSPAQELDTVAMVTIATQTEEDPRPVKEFMSIPPPPPIPMEIPSISVQPPTSRPTTPLEPRLPQYFKHFGCQVNFASSATTSDVSVQTEGIQIDKRLALLPPHLQPSNITSRPSSPNVPPAADLDKAFSPVPDTVPPRNPRRLASKGTSNDSPASVRNSEELHDAYPGNNDDGPLSDSKAAPIKRPHRFSSLFAGFDTASSDEADEFGDVDLSDSEFRTALSAPRPLSTSSKPGHRRSFGTAPTSPEEPPYKPSGFGSAKIIGAETWSNYNPTEAESFTPKAGAMRYGKAAVPMSMPSGGSSNRASVMRRSAMIQSGIASHQGRARSPSLPDAKNPPFPIPKRASSRKPSISASAPSDGQRSPTRGSWQRRGSQRDSYRPPSIRKVRSAAALPRSHRYRRHGSRSPPPLSPSTEAPESPALPPLPRNDITTPRTRDRTSSQYRRHRHEMSTNTDNTNPTDPLSPNGASQPGGVVDAIAQTMVGEWMYKYVRRRKSFNVEAQGKDDSSNDRHKRWVWLAPYERAILWSSKQPSSGSALMGKTGRKLTIQSVLDVKDDNPAPKGMTPVFNRSILILTPQRALKFTASSSERHYVWLTALSFLAHSQQAVPEIVNTIPQLKPEPILEFDPPRPKPKRPGIRDSIRLAKGRTSSTKPAVPSIPSLPSAPSSQMGDVSSFRVPESVGTLSTTHTREHSRDAAEPPMIPRFNDRTGDRNLNGPPPVHSRKRSNTGGHVPPPLSFRGFSGPATHHNSTNSTAGNSVGTAGSSDIYQSQSSSAGGNNWGMSQTASQRTSEASSRPSNFFDAIGTVRMEAFISPLGHGQYDGSFDEQQEIRHMARRRSKEMRRRRSRSRQRDSYSSRGGRRGAESYHGGRNGGEDDYFRDDPFRGF</sequence>
<evidence type="ECO:0000259" key="3">
    <source>
        <dbReference type="Pfam" id="PF12814"/>
    </source>
</evidence>
<reference evidence="4" key="1">
    <citation type="submission" date="2022-10" db="EMBL/GenBank/DDBJ databases">
        <title>Determination and structural analysis of whole genome sequence of Sarocladium strictum F4-1.</title>
        <authorList>
            <person name="Hu L."/>
            <person name="Jiang Y."/>
        </authorList>
    </citation>
    <scope>NUCLEOTIDE SEQUENCE</scope>
    <source>
        <strain evidence="4">F4-1</strain>
    </source>
</reference>
<feature type="compositionally biased region" description="Polar residues" evidence="2">
    <location>
        <begin position="827"/>
        <end position="851"/>
    </location>
</feature>
<dbReference type="GO" id="GO:0000226">
    <property type="term" value="P:microtubule cytoskeleton organization"/>
    <property type="evidence" value="ECO:0007669"/>
    <property type="project" value="TreeGrafter"/>
</dbReference>
<feature type="domain" description="Pleckstrin homology" evidence="3">
    <location>
        <begin position="953"/>
        <end position="1083"/>
    </location>
</feature>
<feature type="region of interest" description="Disordered" evidence="2">
    <location>
        <begin position="498"/>
        <end position="541"/>
    </location>
</feature>
<feature type="compositionally biased region" description="Low complexity" evidence="2">
    <location>
        <begin position="930"/>
        <end position="945"/>
    </location>
</feature>
<evidence type="ECO:0000256" key="1">
    <source>
        <dbReference type="SAM" id="Coils"/>
    </source>
</evidence>
<gene>
    <name evidence="4" type="ORF">NLU13_5503</name>
</gene>
<dbReference type="PANTHER" id="PTHR28190">
    <property type="entry name" value="NUCLEAR MIGRATION PROTEIN NUM1"/>
    <property type="match status" value="1"/>
</dbReference>
<dbReference type="GO" id="GO:0015631">
    <property type="term" value="F:tubulin binding"/>
    <property type="evidence" value="ECO:0007669"/>
    <property type="project" value="TreeGrafter"/>
</dbReference>
<dbReference type="InterPro" id="IPR053005">
    <property type="entry name" value="Nuclear_Pos-Cytoskel_Interact"/>
</dbReference>
<dbReference type="GO" id="GO:0005938">
    <property type="term" value="C:cell cortex"/>
    <property type="evidence" value="ECO:0007669"/>
    <property type="project" value="InterPro"/>
</dbReference>
<feature type="compositionally biased region" description="Pro residues" evidence="2">
    <location>
        <begin position="42"/>
        <end position="53"/>
    </location>
</feature>
<protein>
    <recommendedName>
        <fullName evidence="3">Pleckstrin homology domain-containing protein</fullName>
    </recommendedName>
</protein>
<feature type="compositionally biased region" description="Low complexity" evidence="2">
    <location>
        <begin position="1133"/>
        <end position="1147"/>
    </location>
</feature>
<feature type="compositionally biased region" description="Polar residues" evidence="2">
    <location>
        <begin position="585"/>
        <end position="595"/>
    </location>
</feature>
<feature type="coiled-coil region" evidence="1">
    <location>
        <begin position="159"/>
        <end position="218"/>
    </location>
</feature>
<comment type="caution">
    <text evidence="4">The sequence shown here is derived from an EMBL/GenBank/DDBJ whole genome shotgun (WGS) entry which is preliminary data.</text>
</comment>
<feature type="compositionally biased region" description="Low complexity" evidence="2">
    <location>
        <begin position="1244"/>
        <end position="1254"/>
    </location>
</feature>
<dbReference type="PANTHER" id="PTHR28190:SF2">
    <property type="entry name" value="MIGRATION PROTEIN, PUTATIVE (AFU_ORTHOLOGUE AFUA_2G07730)-RELATED"/>
    <property type="match status" value="1"/>
</dbReference>
<feature type="region of interest" description="Disordered" evidence="2">
    <location>
        <begin position="295"/>
        <end position="354"/>
    </location>
</feature>
<feature type="region of interest" description="Disordered" evidence="2">
    <location>
        <begin position="1315"/>
        <end position="1367"/>
    </location>
</feature>
<dbReference type="InterPro" id="IPR024774">
    <property type="entry name" value="PH_dom-Mcp5-type"/>
</dbReference>
<feature type="compositionally biased region" description="Acidic residues" evidence="2">
    <location>
        <begin position="295"/>
        <end position="305"/>
    </location>
</feature>
<feature type="compositionally biased region" description="Polar residues" evidence="2">
    <location>
        <begin position="1227"/>
        <end position="1243"/>
    </location>
</feature>
<feature type="compositionally biased region" description="Polar residues" evidence="2">
    <location>
        <begin position="452"/>
        <end position="464"/>
    </location>
</feature>
<name>A0AA39GH07_SARSR</name>
<organism evidence="4 5">
    <name type="scientific">Sarocladium strictum</name>
    <name type="common">Black bundle disease fungus</name>
    <name type="synonym">Acremonium strictum</name>
    <dbReference type="NCBI Taxonomy" id="5046"/>
    <lineage>
        <taxon>Eukaryota</taxon>
        <taxon>Fungi</taxon>
        <taxon>Dikarya</taxon>
        <taxon>Ascomycota</taxon>
        <taxon>Pezizomycotina</taxon>
        <taxon>Sordariomycetes</taxon>
        <taxon>Hypocreomycetidae</taxon>
        <taxon>Hypocreales</taxon>
        <taxon>Sarocladiaceae</taxon>
        <taxon>Sarocladium</taxon>
    </lineage>
</organism>
<dbReference type="GO" id="GO:0005543">
    <property type="term" value="F:phospholipid binding"/>
    <property type="evidence" value="ECO:0007669"/>
    <property type="project" value="InterPro"/>
</dbReference>
<dbReference type="Pfam" id="PF12814">
    <property type="entry name" value="Mcp5_PH"/>
    <property type="match status" value="1"/>
</dbReference>
<dbReference type="Proteomes" id="UP001175261">
    <property type="component" value="Unassembled WGS sequence"/>
</dbReference>
<feature type="region of interest" description="Disordered" evidence="2">
    <location>
        <begin position="1"/>
        <end position="64"/>
    </location>
</feature>
<feature type="region of interest" description="Disordered" evidence="2">
    <location>
        <begin position="236"/>
        <end position="261"/>
    </location>
</feature>
<feature type="compositionally biased region" description="Polar residues" evidence="2">
    <location>
        <begin position="1255"/>
        <end position="1277"/>
    </location>
</feature>
<keyword evidence="5" id="KW-1185">Reference proteome</keyword>
<feature type="compositionally biased region" description="Basic and acidic residues" evidence="2">
    <location>
        <begin position="1168"/>
        <end position="1177"/>
    </location>
</feature>
<feature type="region of interest" description="Disordered" evidence="2">
    <location>
        <begin position="797"/>
        <end position="952"/>
    </location>
</feature>
<feature type="compositionally biased region" description="Pro residues" evidence="2">
    <location>
        <begin position="391"/>
        <end position="411"/>
    </location>
</feature>
<dbReference type="GO" id="GO:0032065">
    <property type="term" value="P:maintenance of protein location in cell cortex"/>
    <property type="evidence" value="ECO:0007669"/>
    <property type="project" value="InterPro"/>
</dbReference>
<feature type="compositionally biased region" description="Basic residues" evidence="2">
    <location>
        <begin position="874"/>
        <end position="883"/>
    </location>
</feature>
<feature type="compositionally biased region" description="Basic and acidic residues" evidence="2">
    <location>
        <begin position="412"/>
        <end position="435"/>
    </location>
</feature>
<feature type="region of interest" description="Disordered" evidence="2">
    <location>
        <begin position="385"/>
        <end position="486"/>
    </location>
</feature>
<feature type="region of interest" description="Disordered" evidence="2">
    <location>
        <begin position="583"/>
        <end position="662"/>
    </location>
</feature>
<evidence type="ECO:0000313" key="4">
    <source>
        <dbReference type="EMBL" id="KAK0387190.1"/>
    </source>
</evidence>
<dbReference type="GO" id="GO:0005739">
    <property type="term" value="C:mitochondrion"/>
    <property type="evidence" value="ECO:0007669"/>
    <property type="project" value="TreeGrafter"/>
</dbReference>
<keyword evidence="1" id="KW-0175">Coiled coil</keyword>
<feature type="region of interest" description="Disordered" evidence="2">
    <location>
        <begin position="1101"/>
        <end position="1277"/>
    </location>
</feature>
<accession>A0AA39GH07</accession>
<feature type="compositionally biased region" description="Acidic residues" evidence="2">
    <location>
        <begin position="1"/>
        <end position="10"/>
    </location>
</feature>
<proteinExistence type="predicted"/>
<feature type="compositionally biased region" description="Basic residues" evidence="2">
    <location>
        <begin position="1315"/>
        <end position="1329"/>
    </location>
</feature>